<feature type="chain" id="PRO_5020247867" description="Neutral zinc metallopeptidase" evidence="2">
    <location>
        <begin position="24"/>
        <end position="304"/>
    </location>
</feature>
<sequence length="304" mass="32727">MSATAKGAGLAIIAVLVAVVAGAATHPAAPAVAESAVTPAPTAPTATASAKPRSATSASPSTNDPTLVPIKSGLYKAGRVPAVSCKLPSKLVRTRAGLLAYARLMVGCMQRAWTPLVVRAGFYLPTPRIDAYVEGKPTGTQLCDNPPRHTDAFYRSSGSVICFEWQEYADPDSDPVWDLIDFQEMLAHEYGHHLQDTVDILRTYVFVHAGGSEAVQLEDERRLELQASCLGAAFLGAHKRSLRLTGGRLDLWEDMVKYTGDEYNPDNIRDHGSRKNHGYWSLRAFASTNPSSCNTFSAPAKRVS</sequence>
<feature type="compositionally biased region" description="Low complexity" evidence="1">
    <location>
        <begin position="33"/>
        <end position="62"/>
    </location>
</feature>
<evidence type="ECO:0000313" key="3">
    <source>
        <dbReference type="EMBL" id="TCO33447.1"/>
    </source>
</evidence>
<reference evidence="3 4" key="1">
    <citation type="journal article" date="2015" name="Stand. Genomic Sci.">
        <title>Genomic Encyclopedia of Bacterial and Archaeal Type Strains, Phase III: the genomes of soil and plant-associated and newly described type strains.</title>
        <authorList>
            <person name="Whitman W.B."/>
            <person name="Woyke T."/>
            <person name="Klenk H.P."/>
            <person name="Zhou Y."/>
            <person name="Lilburn T.G."/>
            <person name="Beck B.J."/>
            <person name="De Vos P."/>
            <person name="Vandamme P."/>
            <person name="Eisen J.A."/>
            <person name="Garrity G."/>
            <person name="Hugenholtz P."/>
            <person name="Kyrpides N.C."/>
        </authorList>
    </citation>
    <scope>NUCLEOTIDE SEQUENCE [LARGE SCALE GENOMIC DNA]</scope>
    <source>
        <strain evidence="3 4">VKM Ac-2572</strain>
    </source>
</reference>
<dbReference type="OrthoDB" id="3508456at2"/>
<evidence type="ECO:0000313" key="4">
    <source>
        <dbReference type="Proteomes" id="UP000294508"/>
    </source>
</evidence>
<accession>A0A4R2HQV0</accession>
<evidence type="ECO:0008006" key="5">
    <source>
        <dbReference type="Google" id="ProtNLM"/>
    </source>
</evidence>
<keyword evidence="4" id="KW-1185">Reference proteome</keyword>
<comment type="caution">
    <text evidence="3">The sequence shown here is derived from an EMBL/GenBank/DDBJ whole genome shotgun (WGS) entry which is preliminary data.</text>
</comment>
<gene>
    <name evidence="3" type="ORF">EV652_103448</name>
</gene>
<feature type="signal peptide" evidence="2">
    <location>
        <begin position="1"/>
        <end position="23"/>
    </location>
</feature>
<dbReference type="InterPro" id="IPR007343">
    <property type="entry name" value="Uncharacterised_pept_Zn_put"/>
</dbReference>
<evidence type="ECO:0000256" key="2">
    <source>
        <dbReference type="SAM" id="SignalP"/>
    </source>
</evidence>
<feature type="region of interest" description="Disordered" evidence="1">
    <location>
        <begin position="33"/>
        <end position="65"/>
    </location>
</feature>
<dbReference type="Pfam" id="PF04228">
    <property type="entry name" value="Zn_peptidase"/>
    <property type="match status" value="1"/>
</dbReference>
<keyword evidence="2" id="KW-0732">Signal</keyword>
<protein>
    <recommendedName>
        <fullName evidence="5">Neutral zinc metallopeptidase</fullName>
    </recommendedName>
</protein>
<dbReference type="AlphaFoldDB" id="A0A4R2HQV0"/>
<evidence type="ECO:0000256" key="1">
    <source>
        <dbReference type="SAM" id="MobiDB-lite"/>
    </source>
</evidence>
<dbReference type="Proteomes" id="UP000294508">
    <property type="component" value="Unassembled WGS sequence"/>
</dbReference>
<dbReference type="RefSeq" id="WP_132208902.1">
    <property type="nucleotide sequence ID" value="NZ_SLWN01000003.1"/>
</dbReference>
<organism evidence="3 4">
    <name type="scientific">Kribbella steppae</name>
    <dbReference type="NCBI Taxonomy" id="2512223"/>
    <lineage>
        <taxon>Bacteria</taxon>
        <taxon>Bacillati</taxon>
        <taxon>Actinomycetota</taxon>
        <taxon>Actinomycetes</taxon>
        <taxon>Propionibacteriales</taxon>
        <taxon>Kribbellaceae</taxon>
        <taxon>Kribbella</taxon>
    </lineage>
</organism>
<proteinExistence type="predicted"/>
<name>A0A4R2HQV0_9ACTN</name>
<dbReference type="EMBL" id="SLWN01000003">
    <property type="protein sequence ID" value="TCO33447.1"/>
    <property type="molecule type" value="Genomic_DNA"/>
</dbReference>